<dbReference type="Pfam" id="PF18939">
    <property type="entry name" value="DUF5686"/>
    <property type="match status" value="1"/>
</dbReference>
<protein>
    <recommendedName>
        <fullName evidence="4">Carboxypeptidase-like regulatory domain-containing protein</fullName>
    </recommendedName>
</protein>
<accession>A0A0P0GDW3</accession>
<dbReference type="SUPFAM" id="SSF49464">
    <property type="entry name" value="Carboxypeptidase regulatory domain-like"/>
    <property type="match status" value="1"/>
</dbReference>
<sequence>MELCNLFGLLSSNRKRYLASNIRNMKRIIWLFLLSLVTILSFAQSFKGTVTDTDGKPVPYAALYLREMKSGLTTDEHGRFQTKLSAGQYTCEVSSLGFISQTFTFQMLNRDYEKDIVLAERTYSLPEVNITKGNEDPAYAVMRKAIARAPYYRTQIKSYTAGTYLKGTGKGTAIPAVLKLSKEVRKDAKEWLGKLFVLEQQQIVNFTAPNVWNNKVLANKNSFPEEIGVDMGITTINLYTPELFGKVSPLNKNAFSYYRFRLDACFVEEGQMINKIRVIPKKDDNRLLEGDLFIVEDLWCISAADVNVRATGLKAEIKITCKEVQSSVFLPVSITTSSTIDIMGFKAEASYLAAIHYREVKTDIQPETSTDKTTKPVTANAVAQPKKHKFERPARIGRKDTQVDSLADKRDSLYWTTIRSVPLRLEEVQSYQYKEEKLALKDLSPGEKSEKKTAVGQVLNTIMWGKTFRTSNKNAWLTLPGLSAYIPEYNFVDGFWLGVKLKTGVKLSESSTLRFVPSFYYTTARKNWIGQGELTLDYAPRNRGYLSLSGGLLSADYNSESGESRLINSMSSSLFGHNHLKLYENTFFTVDHAIEPANGLLFSSSLSWQRRKMLDNHIRKSWFKRDAEPNIPENTAFRPMPENDILKASFELEYTPAHYYHMSQGKKVYEASRYPTFALKYDRAFPMSGSRYLTSYHLMQFSAKQKIEFGMFNRLHWSVNAGSFFNAKNLQFPDFKHFASTRILVTERSFDTGFSLLDNYVLSTNTRWAQANVSWYTPYLLLKHLPFLSRKAFDEALHLRSIVIYGGRPYTEIGYSIGFSDMARIGVFAGFDCLKFHSVGVSLSLPLSLFADK</sequence>
<dbReference type="EMBL" id="CP012801">
    <property type="protein sequence ID" value="ALJ59122.1"/>
    <property type="molecule type" value="Genomic_DNA"/>
</dbReference>
<reference evidence="2 3" key="1">
    <citation type="journal article" date="2015" name="Science">
        <title>Genetic determinants of in vivo fitness and diet responsiveness in multiple human gut Bacteroides.</title>
        <authorList>
            <person name="Wu M."/>
            <person name="McNulty N.P."/>
            <person name="Rodionov D.A."/>
            <person name="Khoroshkin M.S."/>
            <person name="Griffin N.W."/>
            <person name="Cheng J."/>
            <person name="Latreille P."/>
            <person name="Kerstetter R.A."/>
            <person name="Terrapon N."/>
            <person name="Henrissat B."/>
            <person name="Osterman A.L."/>
            <person name="Gordon J.I."/>
        </authorList>
    </citation>
    <scope>NUCLEOTIDE SEQUENCE [LARGE SCALE GENOMIC DNA]</scope>
    <source>
        <strain evidence="2 3">WH2</strain>
    </source>
</reference>
<evidence type="ECO:0000313" key="3">
    <source>
        <dbReference type="Proteomes" id="UP000061809"/>
    </source>
</evidence>
<gene>
    <name evidence="2" type="ORF">BcellWH2_01869</name>
</gene>
<evidence type="ECO:0000313" key="2">
    <source>
        <dbReference type="EMBL" id="ALJ59122.1"/>
    </source>
</evidence>
<dbReference type="InterPro" id="IPR043741">
    <property type="entry name" value="DUF5686"/>
</dbReference>
<organism evidence="2 3">
    <name type="scientific">Bacteroides cellulosilyticus</name>
    <dbReference type="NCBI Taxonomy" id="246787"/>
    <lineage>
        <taxon>Bacteria</taxon>
        <taxon>Pseudomonadati</taxon>
        <taxon>Bacteroidota</taxon>
        <taxon>Bacteroidia</taxon>
        <taxon>Bacteroidales</taxon>
        <taxon>Bacteroidaceae</taxon>
        <taxon>Bacteroides</taxon>
    </lineage>
</organism>
<feature type="region of interest" description="Disordered" evidence="1">
    <location>
        <begin position="368"/>
        <end position="390"/>
    </location>
</feature>
<dbReference type="Pfam" id="PF13715">
    <property type="entry name" value="CarbopepD_reg_2"/>
    <property type="match status" value="1"/>
</dbReference>
<dbReference type="KEGG" id="bcel:BcellWH2_01869"/>
<evidence type="ECO:0000256" key="1">
    <source>
        <dbReference type="SAM" id="MobiDB-lite"/>
    </source>
</evidence>
<dbReference type="AlphaFoldDB" id="A0A0P0GDW3"/>
<name>A0A0P0GDW3_9BACE</name>
<dbReference type="PATRIC" id="fig|246787.4.peg.1928"/>
<dbReference type="Proteomes" id="UP000061809">
    <property type="component" value="Chromosome"/>
</dbReference>
<proteinExistence type="predicted"/>
<evidence type="ECO:0008006" key="4">
    <source>
        <dbReference type="Google" id="ProtNLM"/>
    </source>
</evidence>
<dbReference type="InterPro" id="IPR008969">
    <property type="entry name" value="CarboxyPept-like_regulatory"/>
</dbReference>
<dbReference type="Gene3D" id="2.60.40.1120">
    <property type="entry name" value="Carboxypeptidase-like, regulatory domain"/>
    <property type="match status" value="1"/>
</dbReference>